<sequence>MRKVSNSPKRTIPARCYRTEPRIWWRKLLKTVRIVHSVHPTR</sequence>
<gene>
    <name evidence="2" type="ORF">PgNI_07321</name>
</gene>
<reference evidence="2" key="3">
    <citation type="submission" date="2025-08" db="UniProtKB">
        <authorList>
            <consortium name="RefSeq"/>
        </authorList>
    </citation>
    <scope>IDENTIFICATION</scope>
    <source>
        <strain evidence="2">NI907</strain>
    </source>
</reference>
<keyword evidence="1" id="KW-1185">Reference proteome</keyword>
<evidence type="ECO:0000313" key="1">
    <source>
        <dbReference type="Proteomes" id="UP000515153"/>
    </source>
</evidence>
<dbReference type="GeneID" id="41962245"/>
<dbReference type="RefSeq" id="XP_030981381.1">
    <property type="nucleotide sequence ID" value="XM_031127336.1"/>
</dbReference>
<dbReference type="AlphaFoldDB" id="A0A6P8B2C9"/>
<reference evidence="2" key="1">
    <citation type="journal article" date="2019" name="Mol. Biol. Evol.">
        <title>Blast fungal genomes show frequent chromosomal changes, gene gains and losses, and effector gene turnover.</title>
        <authorList>
            <person name="Gomez Luciano L.B."/>
            <person name="Jason Tsai I."/>
            <person name="Chuma I."/>
            <person name="Tosa Y."/>
            <person name="Chen Y.H."/>
            <person name="Li J.Y."/>
            <person name="Li M.Y."/>
            <person name="Jade Lu M.Y."/>
            <person name="Nakayashiki H."/>
            <person name="Li W.H."/>
        </authorList>
    </citation>
    <scope>NUCLEOTIDE SEQUENCE</scope>
    <source>
        <strain evidence="2">NI907</strain>
    </source>
</reference>
<organism evidence="1 2">
    <name type="scientific">Pyricularia grisea</name>
    <name type="common">Crabgrass-specific blast fungus</name>
    <name type="synonym">Magnaporthe grisea</name>
    <dbReference type="NCBI Taxonomy" id="148305"/>
    <lineage>
        <taxon>Eukaryota</taxon>
        <taxon>Fungi</taxon>
        <taxon>Dikarya</taxon>
        <taxon>Ascomycota</taxon>
        <taxon>Pezizomycotina</taxon>
        <taxon>Sordariomycetes</taxon>
        <taxon>Sordariomycetidae</taxon>
        <taxon>Magnaporthales</taxon>
        <taxon>Pyriculariaceae</taxon>
        <taxon>Pyricularia</taxon>
    </lineage>
</organism>
<protein>
    <submittedName>
        <fullName evidence="2">Uncharacterized protein</fullName>
    </submittedName>
</protein>
<name>A0A6P8B2C9_PYRGI</name>
<dbReference type="KEGG" id="pgri:PgNI_07321"/>
<evidence type="ECO:0000313" key="2">
    <source>
        <dbReference type="RefSeq" id="XP_030981381.1"/>
    </source>
</evidence>
<reference evidence="2" key="2">
    <citation type="submission" date="2019-10" db="EMBL/GenBank/DDBJ databases">
        <authorList>
            <consortium name="NCBI Genome Project"/>
        </authorList>
    </citation>
    <scope>NUCLEOTIDE SEQUENCE</scope>
    <source>
        <strain evidence="2">NI907</strain>
    </source>
</reference>
<accession>A0A6P8B2C9</accession>
<dbReference type="Proteomes" id="UP000515153">
    <property type="component" value="Unplaced"/>
</dbReference>
<proteinExistence type="predicted"/>